<proteinExistence type="predicted"/>
<dbReference type="Proteomes" id="UP000198651">
    <property type="component" value="Chromosome I"/>
</dbReference>
<evidence type="ECO:0000313" key="2">
    <source>
        <dbReference type="EMBL" id="CUT17386.1"/>
    </source>
</evidence>
<keyword evidence="3" id="KW-1185">Reference proteome</keyword>
<dbReference type="OrthoDB" id="220575at2"/>
<dbReference type="RefSeq" id="WP_092342275.1">
    <property type="nucleotide sequence ID" value="NZ_FLSL01000101.1"/>
</dbReference>
<dbReference type="InterPro" id="IPR027463">
    <property type="entry name" value="AcrB_DN_DC_subdom"/>
</dbReference>
<feature type="transmembrane region" description="Helical" evidence="1">
    <location>
        <begin position="891"/>
        <end position="911"/>
    </location>
</feature>
<reference evidence="3" key="1">
    <citation type="submission" date="2015-11" db="EMBL/GenBank/DDBJ databases">
        <authorList>
            <person name="Seth-Smith H.M.B."/>
        </authorList>
    </citation>
    <scope>NUCLEOTIDE SEQUENCE [LARGE SCALE GENOMIC DNA]</scope>
    <source>
        <strain evidence="3">2013Ark11</strain>
    </source>
</reference>
<evidence type="ECO:0000256" key="1">
    <source>
        <dbReference type="SAM" id="Phobius"/>
    </source>
</evidence>
<accession>A0A0S4M3S7</accession>
<feature type="transmembrane region" description="Helical" evidence="1">
    <location>
        <begin position="459"/>
        <end position="477"/>
    </location>
</feature>
<dbReference type="Gene3D" id="3.30.2090.10">
    <property type="entry name" value="Multidrug efflux transporter AcrB TolC docking domain, DN and DC subdomains"/>
    <property type="match status" value="2"/>
</dbReference>
<feature type="transmembrane region" description="Helical" evidence="1">
    <location>
        <begin position="330"/>
        <end position="350"/>
    </location>
</feature>
<dbReference type="Gene3D" id="3.30.70.1320">
    <property type="entry name" value="Multidrug efflux transporter AcrB pore domain like"/>
    <property type="match status" value="1"/>
</dbReference>
<feature type="transmembrane region" description="Helical" evidence="1">
    <location>
        <begin position="997"/>
        <end position="1020"/>
    </location>
</feature>
<dbReference type="AlphaFoldDB" id="A0A0S4M3S7"/>
<keyword evidence="1" id="KW-1133">Transmembrane helix</keyword>
<feature type="transmembrane region" description="Helical" evidence="1">
    <location>
        <begin position="530"/>
        <end position="551"/>
    </location>
</feature>
<dbReference type="EMBL" id="LN906597">
    <property type="protein sequence ID" value="CUT17386.1"/>
    <property type="molecule type" value="Genomic_DNA"/>
</dbReference>
<dbReference type="Pfam" id="PF00873">
    <property type="entry name" value="ACR_tran"/>
    <property type="match status" value="1"/>
</dbReference>
<feature type="transmembrane region" description="Helical" evidence="1">
    <location>
        <begin position="356"/>
        <end position="375"/>
    </location>
</feature>
<dbReference type="STRING" id="1561003.Ark11_0541"/>
<dbReference type="SUPFAM" id="SSF82714">
    <property type="entry name" value="Multidrug efflux transporter AcrB TolC docking domain, DN and DC subdomains"/>
    <property type="match status" value="2"/>
</dbReference>
<feature type="transmembrane region" description="Helical" evidence="1">
    <location>
        <begin position="966"/>
        <end position="985"/>
    </location>
</feature>
<dbReference type="Gene3D" id="3.30.70.1430">
    <property type="entry name" value="Multidrug efflux transporter AcrB pore domain"/>
    <property type="match status" value="2"/>
</dbReference>
<dbReference type="SUPFAM" id="SSF82866">
    <property type="entry name" value="Multidrug efflux transporter AcrB transmembrane domain"/>
    <property type="match status" value="2"/>
</dbReference>
<dbReference type="Gene3D" id="1.20.1640.10">
    <property type="entry name" value="Multidrug efflux transporter AcrB transmembrane domain"/>
    <property type="match status" value="2"/>
</dbReference>
<sequence>MLITRVSVSNHVFATMMMIALMILGLFSLSRLPVQQYPNINFPVVSVKTLFPGASPEVVESEVSERIEKAVNTVSGLKEIFSHSYPGVSIVTATFSLGTDVNLAANDVREKVASARTFFSSEVKTPEVSRFNLNSTPIATIAIRSDSRSVEYLTELADKVIIPQLQTIKGVGMVEPLGEQQKQIVVSVKPELLTSFGVGVESLLSVISSDNRDLPVGSFITTGGREPSVEVKNHAVNPLDFESFYITKGVQLRDVATVSTGQQELQSLALMNAKPVIGLEVVKTDDANLIATANRIRKTVDQINRKLSGDVKLEVIRDSSRIVNVAVDNFVRTILEGVVLTILTVFLFLGSWRSTVITGLTLPITLLSSFTIMYIMDFSINFLTLMALSLSVGFLIDDAIVVRENIVRHLEMGKNPVKAALEGTEEIGLAVIATTLTVVAVFLPVGFMGGIIGQFFKEFGITVAFIVMVSLFVSFTLDPMMSSIWHDPDVGSGSSSNVFLAPIVSTINGVQKALSFLYVGIVRWCLNHRLIVVAFSVLVLIFSVYTVRFLGVDFIPDGDYSEIVIDFQVTPGSSIDVTAEKSKQINGILYSFSEVNQILTTINSQSSSRRGKTIGRVYVQLIPDNQRLRSVSDLVPVIRDKLSRIGGIKINSVGVQGATGERKPIEISILGDNYDELNRLASILLEKMHVSNFFTDPNISSASVQPTIELQVDTDKARSMGLSVSYLANVLRILVGGDTSESWQSPDGTRYTVLLRIASGDLRSVHDMSHLYIAVPNNDPTIKSRKSLVPISELVSIKETLTSNVREHINLMKAVKITTGVKLGQSLSEATKFVDSLIKKLPIPNSYQVVITGNSEDMQESFHYAKEALLLAVAFIYMILASQFRSFLDPVIIMTALPFSIIGVVGALILFRSSFNLFSMIGTIMLMGLVTKNGILLVDFANQSTRKGTSAYDAVLSAAFVRLRPILMTTVSIVAGMIPAAFSVGEGSESSAPMAQAVAGGVVTSSILTLIVVPVVYTLLDDLKRYFGFYPRDKVDV</sequence>
<dbReference type="SUPFAM" id="SSF82693">
    <property type="entry name" value="Multidrug efflux transporter AcrB pore domain, PN1, PN2, PC1 and PC2 subdomains"/>
    <property type="match status" value="3"/>
</dbReference>
<feature type="transmembrane region" description="Helical" evidence="1">
    <location>
        <begin position="12"/>
        <end position="29"/>
    </location>
</feature>
<feature type="transmembrane region" description="Helical" evidence="1">
    <location>
        <begin position="497"/>
        <end position="518"/>
    </location>
</feature>
<dbReference type="PANTHER" id="PTHR32063:SF0">
    <property type="entry name" value="SWARMING MOTILITY PROTEIN SWRC"/>
    <property type="match status" value="1"/>
</dbReference>
<name>A0A0S4M3S7_9BURK</name>
<organism evidence="2 3">
    <name type="scientific">Candidatus Ichthyocystis hellenicum</name>
    <dbReference type="NCBI Taxonomy" id="1561003"/>
    <lineage>
        <taxon>Bacteria</taxon>
        <taxon>Pseudomonadati</taxon>
        <taxon>Pseudomonadota</taxon>
        <taxon>Betaproteobacteria</taxon>
        <taxon>Burkholderiales</taxon>
        <taxon>Candidatus Ichthyocystis</taxon>
    </lineage>
</organism>
<dbReference type="PRINTS" id="PR00702">
    <property type="entry name" value="ACRIFLAVINRP"/>
</dbReference>
<dbReference type="GO" id="GO:0042910">
    <property type="term" value="F:xenobiotic transmembrane transporter activity"/>
    <property type="evidence" value="ECO:0007669"/>
    <property type="project" value="TreeGrafter"/>
</dbReference>
<protein>
    <submittedName>
        <fullName evidence="2">Putative exporter AcrB/AcrD/AcrF family</fullName>
    </submittedName>
</protein>
<feature type="transmembrane region" description="Helical" evidence="1">
    <location>
        <begin position="868"/>
        <end position="884"/>
    </location>
</feature>
<gene>
    <name evidence="2" type="ORF">Ark11_0541</name>
</gene>
<feature type="transmembrane region" description="Helical" evidence="1">
    <location>
        <begin position="427"/>
        <end position="447"/>
    </location>
</feature>
<feature type="transmembrane region" description="Helical" evidence="1">
    <location>
        <begin position="917"/>
        <end position="938"/>
    </location>
</feature>
<evidence type="ECO:0000313" key="3">
    <source>
        <dbReference type="Proteomes" id="UP000198651"/>
    </source>
</evidence>
<dbReference type="PANTHER" id="PTHR32063">
    <property type="match status" value="1"/>
</dbReference>
<dbReference type="Gene3D" id="3.30.70.1440">
    <property type="entry name" value="Multidrug efflux transporter AcrB pore domain"/>
    <property type="match status" value="1"/>
</dbReference>
<keyword evidence="1" id="KW-0472">Membrane</keyword>
<dbReference type="GO" id="GO:0005886">
    <property type="term" value="C:plasma membrane"/>
    <property type="evidence" value="ECO:0007669"/>
    <property type="project" value="TreeGrafter"/>
</dbReference>
<dbReference type="InterPro" id="IPR001036">
    <property type="entry name" value="Acrflvin-R"/>
</dbReference>
<keyword evidence="1" id="KW-0812">Transmembrane</keyword>